<dbReference type="SUPFAM" id="SSF52058">
    <property type="entry name" value="L domain-like"/>
    <property type="match status" value="1"/>
</dbReference>
<name>A0A392MAJ0_9FABA</name>
<evidence type="ECO:0000313" key="2">
    <source>
        <dbReference type="Proteomes" id="UP000265520"/>
    </source>
</evidence>
<dbReference type="InterPro" id="IPR032675">
    <property type="entry name" value="LRR_dom_sf"/>
</dbReference>
<dbReference type="Proteomes" id="UP000265520">
    <property type="component" value="Unassembled WGS sequence"/>
</dbReference>
<dbReference type="AlphaFoldDB" id="A0A392MAJ0"/>
<dbReference type="GO" id="GO:0006952">
    <property type="term" value="P:defense response"/>
    <property type="evidence" value="ECO:0007669"/>
    <property type="project" value="InterPro"/>
</dbReference>
<sequence>MDLSNSKNLKVTPRFEMIQNLERLDLTGCISLLEVHPSIGHLTELAFLSLQNCTSLVTLDFGNARRLRSLRVLRLAGCTKLENTPDFSGTLILQYLDMAMHKFIHDS</sequence>
<evidence type="ECO:0000313" key="1">
    <source>
        <dbReference type="EMBL" id="MCH84115.1"/>
    </source>
</evidence>
<organism evidence="1 2">
    <name type="scientific">Trifolium medium</name>
    <dbReference type="NCBI Taxonomy" id="97028"/>
    <lineage>
        <taxon>Eukaryota</taxon>
        <taxon>Viridiplantae</taxon>
        <taxon>Streptophyta</taxon>
        <taxon>Embryophyta</taxon>
        <taxon>Tracheophyta</taxon>
        <taxon>Spermatophyta</taxon>
        <taxon>Magnoliopsida</taxon>
        <taxon>eudicotyledons</taxon>
        <taxon>Gunneridae</taxon>
        <taxon>Pentapetalae</taxon>
        <taxon>rosids</taxon>
        <taxon>fabids</taxon>
        <taxon>Fabales</taxon>
        <taxon>Fabaceae</taxon>
        <taxon>Papilionoideae</taxon>
        <taxon>50 kb inversion clade</taxon>
        <taxon>NPAAA clade</taxon>
        <taxon>Hologalegina</taxon>
        <taxon>IRL clade</taxon>
        <taxon>Trifolieae</taxon>
        <taxon>Trifolium</taxon>
    </lineage>
</organism>
<gene>
    <name evidence="1" type="ORF">A2U01_0004946</name>
</gene>
<proteinExistence type="predicted"/>
<dbReference type="Gene3D" id="3.80.10.10">
    <property type="entry name" value="Ribonuclease Inhibitor"/>
    <property type="match status" value="1"/>
</dbReference>
<reference evidence="1 2" key="1">
    <citation type="journal article" date="2018" name="Front. Plant Sci.">
        <title>Red Clover (Trifolium pratense) and Zigzag Clover (T. medium) - A Picture of Genomic Similarities and Differences.</title>
        <authorList>
            <person name="Dluhosova J."/>
            <person name="Istvanek J."/>
            <person name="Nedelnik J."/>
            <person name="Repkova J."/>
        </authorList>
    </citation>
    <scope>NUCLEOTIDE SEQUENCE [LARGE SCALE GENOMIC DNA]</scope>
    <source>
        <strain evidence="2">cv. 10/8</strain>
        <tissue evidence="1">Leaf</tissue>
    </source>
</reference>
<dbReference type="InterPro" id="IPR044974">
    <property type="entry name" value="Disease_R_plants"/>
</dbReference>
<dbReference type="EMBL" id="LXQA010006289">
    <property type="protein sequence ID" value="MCH84115.1"/>
    <property type="molecule type" value="Genomic_DNA"/>
</dbReference>
<dbReference type="PANTHER" id="PTHR11017:SF290">
    <property type="entry name" value="ADP-RIBOSYL CYCLASE_CYCLIC ADP-RIBOSE HYDROLASE"/>
    <property type="match status" value="1"/>
</dbReference>
<accession>A0A392MAJ0</accession>
<dbReference type="PANTHER" id="PTHR11017">
    <property type="entry name" value="LEUCINE-RICH REPEAT-CONTAINING PROTEIN"/>
    <property type="match status" value="1"/>
</dbReference>
<keyword evidence="2" id="KW-1185">Reference proteome</keyword>
<protein>
    <submittedName>
        <fullName evidence="1">TMV resistance protein N-like</fullName>
    </submittedName>
</protein>
<comment type="caution">
    <text evidence="1">The sequence shown here is derived from an EMBL/GenBank/DDBJ whole genome shotgun (WGS) entry which is preliminary data.</text>
</comment>